<dbReference type="Proteomes" id="UP000239867">
    <property type="component" value="Chromosome"/>
</dbReference>
<evidence type="ECO:0000313" key="1">
    <source>
        <dbReference type="EMBL" id="AVD70158.1"/>
    </source>
</evidence>
<dbReference type="NCBIfam" id="NF038048">
    <property type="entry name" value="DIP1984_fam"/>
    <property type="match status" value="1"/>
</dbReference>
<protein>
    <recommendedName>
        <fullName evidence="3">Septicolysin</fullName>
    </recommendedName>
</protein>
<dbReference type="Gene3D" id="6.10.320.10">
    <property type="match status" value="1"/>
</dbReference>
<keyword evidence="2" id="KW-1185">Reference proteome</keyword>
<reference evidence="1" key="2">
    <citation type="journal article" date="2018" name="MBio">
        <title>Insights into the evolution of host association through the isolation and characterization of a novel human periodontal pathobiont, Desulfobulbus oralis.</title>
        <authorList>
            <person name="Cross K.L."/>
            <person name="Chirania P."/>
            <person name="Xiong W."/>
            <person name="Beall C.J."/>
            <person name="Elkins J.G."/>
            <person name="Giannone R.J."/>
            <person name="Griffen A.L."/>
            <person name="Guss A.M."/>
            <person name="Hettich R.L."/>
            <person name="Joshi S.S."/>
            <person name="Mokrzan E.M."/>
            <person name="Martin R.K."/>
            <person name="Zhulin I.B."/>
            <person name="Leys E.J."/>
            <person name="Podar M."/>
        </authorList>
    </citation>
    <scope>NUCLEOTIDE SEQUENCE [LARGE SCALE GENOMIC DNA]</scope>
    <source>
        <strain evidence="1">ORNL</strain>
    </source>
</reference>
<sequence length="153" mass="16815">MKLAEALILRADTQKRIAQLKERLLLNAKVQAGDQPAEKPESLLAELEEATCQLIALICTINRANAAAQVEGRSLADLLAERDARMAQAAILRAFLAGAAAKVDRYSQKEIALLSTVDVAAKQKEVDALARKIRNMDLKVQEKNWLTEVPDLQ</sequence>
<dbReference type="EMBL" id="CP021255">
    <property type="protein sequence ID" value="AVD70158.1"/>
    <property type="molecule type" value="Genomic_DNA"/>
</dbReference>
<proteinExistence type="predicted"/>
<evidence type="ECO:0008006" key="3">
    <source>
        <dbReference type="Google" id="ProtNLM"/>
    </source>
</evidence>
<accession>A0A2L1GKH2</accession>
<dbReference type="Pfam" id="PF20935">
    <property type="entry name" value="DUF6847"/>
    <property type="match status" value="1"/>
</dbReference>
<dbReference type="OrthoDB" id="3730241at2"/>
<evidence type="ECO:0000313" key="2">
    <source>
        <dbReference type="Proteomes" id="UP000239867"/>
    </source>
</evidence>
<dbReference type="InterPro" id="IPR047741">
    <property type="entry name" value="DIP1984-like"/>
</dbReference>
<dbReference type="KEGG" id="deo:CAY53_00560"/>
<organism evidence="1 2">
    <name type="scientific">Desulfobulbus oralis</name>
    <dbReference type="NCBI Taxonomy" id="1986146"/>
    <lineage>
        <taxon>Bacteria</taxon>
        <taxon>Pseudomonadati</taxon>
        <taxon>Thermodesulfobacteriota</taxon>
        <taxon>Desulfobulbia</taxon>
        <taxon>Desulfobulbales</taxon>
        <taxon>Desulfobulbaceae</taxon>
        <taxon>Desulfobulbus</taxon>
    </lineage>
</organism>
<name>A0A2L1GKH2_9BACT</name>
<dbReference type="CDD" id="cd12208">
    <property type="entry name" value="DIP1984-like"/>
    <property type="match status" value="1"/>
</dbReference>
<dbReference type="RefSeq" id="WP_104935484.1">
    <property type="nucleotide sequence ID" value="NZ_CP021255.1"/>
</dbReference>
<dbReference type="AlphaFoldDB" id="A0A2L1GKH2"/>
<reference evidence="1" key="1">
    <citation type="submission" date="2017-05" db="EMBL/GenBank/DDBJ databases">
        <authorList>
            <person name="Song R."/>
            <person name="Chenine A.L."/>
            <person name="Ruprecht R.M."/>
        </authorList>
    </citation>
    <scope>NUCLEOTIDE SEQUENCE</scope>
    <source>
        <strain evidence="1">ORNL</strain>
    </source>
</reference>
<gene>
    <name evidence="1" type="ORF">CAY53_00560</name>
</gene>